<evidence type="ECO:0000313" key="4">
    <source>
        <dbReference type="Proteomes" id="UP000293638"/>
    </source>
</evidence>
<reference evidence="3 4" key="1">
    <citation type="submission" date="2019-02" db="EMBL/GenBank/DDBJ databases">
        <title>Genomic Encyclopedia of Type Strains, Phase IV (KMG-IV): sequencing the most valuable type-strain genomes for metagenomic binning, comparative biology and taxonomic classification.</title>
        <authorList>
            <person name="Goeker M."/>
        </authorList>
    </citation>
    <scope>NUCLEOTIDE SEQUENCE [LARGE SCALE GENOMIC DNA]</scope>
    <source>
        <strain evidence="3 4">DSM 45622</strain>
    </source>
</reference>
<dbReference type="Gene3D" id="3.40.50.150">
    <property type="entry name" value="Vaccinia Virus protein VP39"/>
    <property type="match status" value="1"/>
</dbReference>
<dbReference type="InterPro" id="IPR041698">
    <property type="entry name" value="Methyltransf_25"/>
</dbReference>
<dbReference type="CDD" id="cd02440">
    <property type="entry name" value="AdoMet_MTases"/>
    <property type="match status" value="1"/>
</dbReference>
<protein>
    <submittedName>
        <fullName evidence="3">Methyltransferase family protein</fullName>
    </submittedName>
</protein>
<keyword evidence="4" id="KW-1185">Reference proteome</keyword>
<dbReference type="Pfam" id="PF13649">
    <property type="entry name" value="Methyltransf_25"/>
    <property type="match status" value="1"/>
</dbReference>
<dbReference type="InterPro" id="IPR029063">
    <property type="entry name" value="SAM-dependent_MTases_sf"/>
</dbReference>
<feature type="domain" description="Methyltransferase" evidence="2">
    <location>
        <begin position="51"/>
        <end position="142"/>
    </location>
</feature>
<dbReference type="GO" id="GO:0008168">
    <property type="term" value="F:methyltransferase activity"/>
    <property type="evidence" value="ECO:0007669"/>
    <property type="project" value="UniProtKB-KW"/>
</dbReference>
<gene>
    <name evidence="3" type="ORF">EV189_3113</name>
</gene>
<name>A0A4Q7NG50_9ACTN</name>
<dbReference type="PANTHER" id="PTHR43861:SF3">
    <property type="entry name" value="PUTATIVE (AFU_ORTHOLOGUE AFUA_2G14390)-RELATED"/>
    <property type="match status" value="1"/>
</dbReference>
<comment type="caution">
    <text evidence="3">The sequence shown here is derived from an EMBL/GenBank/DDBJ whole genome shotgun (WGS) entry which is preliminary data.</text>
</comment>
<dbReference type="PANTHER" id="PTHR43861">
    <property type="entry name" value="TRANS-ACONITATE 2-METHYLTRANSFERASE-RELATED"/>
    <property type="match status" value="1"/>
</dbReference>
<accession>A0A4Q7NG50</accession>
<evidence type="ECO:0000259" key="2">
    <source>
        <dbReference type="Pfam" id="PF13649"/>
    </source>
</evidence>
<evidence type="ECO:0000256" key="1">
    <source>
        <dbReference type="ARBA" id="ARBA00022679"/>
    </source>
</evidence>
<sequence>MTTNDQDELARLLSEEAWDERYSEHSGAMWSGEPNPALVAEVRGLPPGKALDAGCGEGGDAIWLAQRGWEVTGVDLSSVALDKAAAAAAPRGVQVTWQHLDPVASPLPAATYDLVTSSYVHLPEEQRRALHANLAQAVVPGGTLLLVQHHPSFAHGNDHPLAQYGLLLTPEQLADDLDPEQWEVVVCAVRERAHVHAGDHPVLDSVLRARKRVG</sequence>
<dbReference type="EMBL" id="SGXD01000004">
    <property type="protein sequence ID" value="RZS82718.1"/>
    <property type="molecule type" value="Genomic_DNA"/>
</dbReference>
<dbReference type="SUPFAM" id="SSF53335">
    <property type="entry name" value="S-adenosyl-L-methionine-dependent methyltransferases"/>
    <property type="match status" value="1"/>
</dbReference>
<dbReference type="AlphaFoldDB" id="A0A4Q7NG50"/>
<keyword evidence="1 3" id="KW-0808">Transferase</keyword>
<keyword evidence="3" id="KW-0489">Methyltransferase</keyword>
<dbReference type="GO" id="GO:0032259">
    <property type="term" value="P:methylation"/>
    <property type="evidence" value="ECO:0007669"/>
    <property type="project" value="UniProtKB-KW"/>
</dbReference>
<proteinExistence type="predicted"/>
<dbReference type="Proteomes" id="UP000293638">
    <property type="component" value="Unassembled WGS sequence"/>
</dbReference>
<dbReference type="RefSeq" id="WP_130493873.1">
    <property type="nucleotide sequence ID" value="NZ_SGXD01000004.1"/>
</dbReference>
<dbReference type="OrthoDB" id="9786503at2"/>
<organism evidence="3 4">
    <name type="scientific">Motilibacter rhizosphaerae</name>
    <dbReference type="NCBI Taxonomy" id="598652"/>
    <lineage>
        <taxon>Bacteria</taxon>
        <taxon>Bacillati</taxon>
        <taxon>Actinomycetota</taxon>
        <taxon>Actinomycetes</taxon>
        <taxon>Motilibacterales</taxon>
        <taxon>Motilibacteraceae</taxon>
        <taxon>Motilibacter</taxon>
    </lineage>
</organism>
<evidence type="ECO:0000313" key="3">
    <source>
        <dbReference type="EMBL" id="RZS82718.1"/>
    </source>
</evidence>